<dbReference type="EC" id="3.1.3.16" evidence="1"/>
<comment type="catalytic activity">
    <reaction evidence="1">
        <text>O-phospho-L-threonyl-[protein] + H2O = L-threonyl-[protein] + phosphate</text>
        <dbReference type="Rhea" id="RHEA:47004"/>
        <dbReference type="Rhea" id="RHEA-COMP:11060"/>
        <dbReference type="Rhea" id="RHEA-COMP:11605"/>
        <dbReference type="ChEBI" id="CHEBI:15377"/>
        <dbReference type="ChEBI" id="CHEBI:30013"/>
        <dbReference type="ChEBI" id="CHEBI:43474"/>
        <dbReference type="ChEBI" id="CHEBI:61977"/>
        <dbReference type="EC" id="3.1.3.16"/>
    </reaction>
</comment>
<keyword evidence="1" id="KW-0479">Metal-binding</keyword>
<dbReference type="EMBL" id="JACTNZ010000005">
    <property type="protein sequence ID" value="KAG5548526.1"/>
    <property type="molecule type" value="Genomic_DNA"/>
</dbReference>
<dbReference type="PANTHER" id="PTHR12320">
    <property type="entry name" value="PROTEIN PHOSPHATASE 2C"/>
    <property type="match status" value="1"/>
</dbReference>
<dbReference type="GO" id="GO:0004722">
    <property type="term" value="F:protein serine/threonine phosphatase activity"/>
    <property type="evidence" value="ECO:0007669"/>
    <property type="project" value="UniProtKB-EC"/>
</dbReference>
<dbReference type="Proteomes" id="UP000823749">
    <property type="component" value="Chromosome 5"/>
</dbReference>
<comment type="similarity">
    <text evidence="1">Belongs to the PP2C family.</text>
</comment>
<dbReference type="SUPFAM" id="SSF81606">
    <property type="entry name" value="PP2C-like"/>
    <property type="match status" value="1"/>
</dbReference>
<dbReference type="InterPro" id="IPR036457">
    <property type="entry name" value="PPM-type-like_dom_sf"/>
</dbReference>
<gene>
    <name evidence="3" type="ORF">RHGRI_014021</name>
</gene>
<dbReference type="SMART" id="SM00332">
    <property type="entry name" value="PP2Cc"/>
    <property type="match status" value="1"/>
</dbReference>
<keyword evidence="1" id="KW-0464">Manganese</keyword>
<dbReference type="PANTHER" id="PTHR12320:SF1">
    <property type="entry name" value="PROTEIN PHOSPHATASE PTC7 HOMOLOG"/>
    <property type="match status" value="1"/>
</dbReference>
<evidence type="ECO:0000313" key="3">
    <source>
        <dbReference type="EMBL" id="KAG5548526.1"/>
    </source>
</evidence>
<dbReference type="InterPro" id="IPR039123">
    <property type="entry name" value="PPTC7"/>
</dbReference>
<dbReference type="InterPro" id="IPR001932">
    <property type="entry name" value="PPM-type_phosphatase-like_dom"/>
</dbReference>
<proteinExistence type="inferred from homology"/>
<dbReference type="Pfam" id="PF13672">
    <property type="entry name" value="PP2C_2"/>
    <property type="match status" value="1"/>
</dbReference>
<reference evidence="3" key="1">
    <citation type="submission" date="2020-08" db="EMBL/GenBank/DDBJ databases">
        <title>Plant Genome Project.</title>
        <authorList>
            <person name="Zhang R.-G."/>
        </authorList>
    </citation>
    <scope>NUCLEOTIDE SEQUENCE</scope>
    <source>
        <strain evidence="3">WSP0</strain>
        <tissue evidence="3">Leaf</tissue>
    </source>
</reference>
<comment type="catalytic activity">
    <reaction evidence="1">
        <text>O-phospho-L-seryl-[protein] + H2O = L-seryl-[protein] + phosphate</text>
        <dbReference type="Rhea" id="RHEA:20629"/>
        <dbReference type="Rhea" id="RHEA-COMP:9863"/>
        <dbReference type="Rhea" id="RHEA-COMP:11604"/>
        <dbReference type="ChEBI" id="CHEBI:15377"/>
        <dbReference type="ChEBI" id="CHEBI:29999"/>
        <dbReference type="ChEBI" id="CHEBI:43474"/>
        <dbReference type="ChEBI" id="CHEBI:83421"/>
        <dbReference type="EC" id="3.1.3.16"/>
    </reaction>
</comment>
<accession>A0AAV6K7R6</accession>
<comment type="cofactor">
    <cofactor evidence="1">
        <name>Mn(2+)</name>
        <dbReference type="ChEBI" id="CHEBI:29035"/>
    </cofactor>
</comment>
<dbReference type="GO" id="GO:0009507">
    <property type="term" value="C:chloroplast"/>
    <property type="evidence" value="ECO:0007669"/>
    <property type="project" value="TreeGrafter"/>
</dbReference>
<dbReference type="Gene3D" id="3.60.40.10">
    <property type="entry name" value="PPM-type phosphatase domain"/>
    <property type="match status" value="2"/>
</dbReference>
<dbReference type="AlphaFoldDB" id="A0AAV6K7R6"/>
<sequence length="631" mass="68118">MPDLFSNFLDSRPSNCFSPTLFIPPPSSPKSPFFSTLPIHPSFHPRIRRRKSNSLTMLSKPTSPTDFELISTTECSDGSTVFRFGEVTGVEIEESNFAVGGLSTGSTQNSNVVKVLDGVHERQVIVKAIEREARGESATEMADNVNSTVVIDRINSEADPNDLLMDDIEVPILEEESNSSSISEAAHFSHINETDRSSFGFIIDMEKGLHTVENSIEDDKQEISSPVNPSQLDKEIHVENGGSVSEEVLEVRSEVEIETMASSTASKHNSAFEIDISLACEESDERNSYVEGNCLTEIAVMGCENDEVIGEGYVIETRGNVIGTIPIPILDEGTSGDTMEESIGMVGNESFIKLNDRATNVALEGGTTINDARKCDFVDLSGHGAEESEIAVAAANREEISSTGYFLSSGASLLPHPSKSNMFCICYSGINPGIYAQELMENCQKIVSNCNSMPLPKPEEVLNQSALGAKSPGSSTVLVAYFDGRALHVANIGDSGFIVIRNGAVYKKSSPRSYEFNFPYQIKSGDDPSELVEVYRIDLDDGDVIVTATDGLFDNLYDGEIASIVSKSLQANLKPEQIAEVLAVRAQEVGKSETGRSPFADAVQAAGYVGFTGGKLDDVTVIVSFVQKSSH</sequence>
<organism evidence="3 4">
    <name type="scientific">Rhododendron griersonianum</name>
    <dbReference type="NCBI Taxonomy" id="479676"/>
    <lineage>
        <taxon>Eukaryota</taxon>
        <taxon>Viridiplantae</taxon>
        <taxon>Streptophyta</taxon>
        <taxon>Embryophyta</taxon>
        <taxon>Tracheophyta</taxon>
        <taxon>Spermatophyta</taxon>
        <taxon>Magnoliopsida</taxon>
        <taxon>eudicotyledons</taxon>
        <taxon>Gunneridae</taxon>
        <taxon>Pentapetalae</taxon>
        <taxon>asterids</taxon>
        <taxon>Ericales</taxon>
        <taxon>Ericaceae</taxon>
        <taxon>Ericoideae</taxon>
        <taxon>Rhodoreae</taxon>
        <taxon>Rhododendron</taxon>
    </lineage>
</organism>
<feature type="domain" description="PPM-type phosphatase" evidence="2">
    <location>
        <begin position="402"/>
        <end position="626"/>
    </location>
</feature>
<dbReference type="PROSITE" id="PS51746">
    <property type="entry name" value="PPM_2"/>
    <property type="match status" value="1"/>
</dbReference>
<evidence type="ECO:0000259" key="2">
    <source>
        <dbReference type="PROSITE" id="PS51746"/>
    </source>
</evidence>
<keyword evidence="1" id="KW-0378">Hydrolase</keyword>
<evidence type="ECO:0000313" key="4">
    <source>
        <dbReference type="Proteomes" id="UP000823749"/>
    </source>
</evidence>
<keyword evidence="1" id="KW-0904">Protein phosphatase</keyword>
<comment type="caution">
    <text evidence="3">The sequence shown here is derived from an EMBL/GenBank/DDBJ whole genome shotgun (WGS) entry which is preliminary data.</text>
</comment>
<protein>
    <recommendedName>
        <fullName evidence="1">Protein phosphatase</fullName>
        <ecNumber evidence="1">3.1.3.16</ecNumber>
    </recommendedName>
</protein>
<dbReference type="GO" id="GO:0046872">
    <property type="term" value="F:metal ion binding"/>
    <property type="evidence" value="ECO:0007669"/>
    <property type="project" value="UniProtKB-UniRule"/>
</dbReference>
<keyword evidence="1" id="KW-0460">Magnesium</keyword>
<name>A0AAV6K7R6_9ERIC</name>
<keyword evidence="4" id="KW-1185">Reference proteome</keyword>
<comment type="cofactor">
    <cofactor evidence="1">
        <name>Mg(2+)</name>
        <dbReference type="ChEBI" id="CHEBI:18420"/>
    </cofactor>
</comment>
<evidence type="ECO:0000256" key="1">
    <source>
        <dbReference type="RuleBase" id="RU366020"/>
    </source>
</evidence>